<dbReference type="EMBL" id="KN652558">
    <property type="protein sequence ID" value="KHN28699.1"/>
    <property type="molecule type" value="Genomic_DNA"/>
</dbReference>
<protein>
    <submittedName>
        <fullName evidence="2">Uncharacterized protein</fullName>
    </submittedName>
</protein>
<reference evidence="2" key="1">
    <citation type="submission" date="2014-07" db="EMBL/GenBank/DDBJ databases">
        <title>Identification of a novel salt tolerance gene in wild soybean by whole-genome sequencing.</title>
        <authorList>
            <person name="Lam H.-M."/>
            <person name="Qi X."/>
            <person name="Li M.-W."/>
            <person name="Liu X."/>
            <person name="Xie M."/>
            <person name="Ni M."/>
            <person name="Xu X."/>
        </authorList>
    </citation>
    <scope>NUCLEOTIDE SEQUENCE [LARGE SCALE GENOMIC DNA]</scope>
    <source>
        <tissue evidence="2">Root</tissue>
    </source>
</reference>
<dbReference type="Proteomes" id="UP000053555">
    <property type="component" value="Unassembled WGS sequence"/>
</dbReference>
<sequence length="197" mass="22490">MELLKLSKLKLQLQALVAEARDLRVTITVSETNRQFAAAVFSSTNPLTLSGQGTLRHRAAPPSNPEQKLKRNEEECGRKIQELLDELASVKEERQKLERKVIYLENDNVLLENKQKELKGTLNNLLQSRENFVNAYEESTSQMKRSIEAKDRMLSVLSEKISSYVALFDSIEKEAFSIKQIVDKVQNVVNDREEVGK</sequence>
<proteinExistence type="predicted"/>
<evidence type="ECO:0000256" key="1">
    <source>
        <dbReference type="SAM" id="MobiDB-lite"/>
    </source>
</evidence>
<evidence type="ECO:0000313" key="2">
    <source>
        <dbReference type="EMBL" id="KHN28699.1"/>
    </source>
</evidence>
<name>A0A0B2R966_GLYSO</name>
<feature type="region of interest" description="Disordered" evidence="1">
    <location>
        <begin position="50"/>
        <end position="72"/>
    </location>
</feature>
<gene>
    <name evidence="2" type="ORF">glysoja_025433</name>
</gene>
<dbReference type="AlphaFoldDB" id="A0A0B2R966"/>
<accession>A0A0B2R966</accession>
<organism evidence="2">
    <name type="scientific">Glycine soja</name>
    <name type="common">Wild soybean</name>
    <dbReference type="NCBI Taxonomy" id="3848"/>
    <lineage>
        <taxon>Eukaryota</taxon>
        <taxon>Viridiplantae</taxon>
        <taxon>Streptophyta</taxon>
        <taxon>Embryophyta</taxon>
        <taxon>Tracheophyta</taxon>
        <taxon>Spermatophyta</taxon>
        <taxon>Magnoliopsida</taxon>
        <taxon>eudicotyledons</taxon>
        <taxon>Gunneridae</taxon>
        <taxon>Pentapetalae</taxon>
        <taxon>rosids</taxon>
        <taxon>fabids</taxon>
        <taxon>Fabales</taxon>
        <taxon>Fabaceae</taxon>
        <taxon>Papilionoideae</taxon>
        <taxon>50 kb inversion clade</taxon>
        <taxon>NPAAA clade</taxon>
        <taxon>indigoferoid/millettioid clade</taxon>
        <taxon>Phaseoleae</taxon>
        <taxon>Glycine</taxon>
        <taxon>Glycine subgen. Soja</taxon>
    </lineage>
</organism>